<gene>
    <name evidence="3" type="ORF">CQY22_001090</name>
</gene>
<protein>
    <recommendedName>
        <fullName evidence="1">UPF0336 protein CQY22_001090</fullName>
    </recommendedName>
</protein>
<dbReference type="InterPro" id="IPR029069">
    <property type="entry name" value="HotDog_dom_sf"/>
</dbReference>
<dbReference type="Proteomes" id="UP000230551">
    <property type="component" value="Unassembled WGS sequence"/>
</dbReference>
<sequence length="168" mass="18588">MALATDILGMVHTYPDTFIVAREQIRGFARSVQNDDDAFFSDDAAAELGYDGVLAPLTFVSIIANQVQQHFFMTVDVGVETMQIVQVDQQFLYHRPIKVGDELQAVMHIHSVDERFGADIVVTRNVLIDVATGETVMEAFTTLMGQQGEESSKIKFDKSTGQVSRVAD</sequence>
<evidence type="ECO:0000259" key="2">
    <source>
        <dbReference type="Pfam" id="PF13452"/>
    </source>
</evidence>
<evidence type="ECO:0000313" key="3">
    <source>
        <dbReference type="EMBL" id="PIB77576.1"/>
    </source>
</evidence>
<proteinExistence type="inferred from homology"/>
<dbReference type="RefSeq" id="WP_090588430.1">
    <property type="nucleotide sequence ID" value="NZ_CP104302.1"/>
</dbReference>
<dbReference type="InterPro" id="IPR016709">
    <property type="entry name" value="HadA-like"/>
</dbReference>
<dbReference type="HAMAP" id="MF_00799">
    <property type="entry name" value="UPF0336"/>
    <property type="match status" value="1"/>
</dbReference>
<accession>A0A2G5PGZ2</accession>
<dbReference type="Pfam" id="PF13452">
    <property type="entry name" value="FAS1_DH_region"/>
    <property type="match status" value="1"/>
</dbReference>
<dbReference type="STRING" id="85968.GCA_900073015_01630"/>
<dbReference type="OrthoDB" id="5415111at2"/>
<reference evidence="3 4" key="1">
    <citation type="journal article" date="2017" name="Infect. Genet. Evol.">
        <title>The new phylogeny of the genus Mycobacterium: The old and the news.</title>
        <authorList>
            <person name="Tortoli E."/>
            <person name="Fedrizzi T."/>
            <person name="Meehan C.J."/>
            <person name="Trovato A."/>
            <person name="Grottola A."/>
            <person name="Giacobazzi E."/>
            <person name="Serpini G.F."/>
            <person name="Tagliazucchi S."/>
            <person name="Fabio A."/>
            <person name="Bettua C."/>
            <person name="Bertorelli R."/>
            <person name="Frascaro F."/>
            <person name="De Sanctis V."/>
            <person name="Pecorari M."/>
            <person name="Jousson O."/>
            <person name="Segata N."/>
            <person name="Cirillo D.M."/>
        </authorList>
    </citation>
    <scope>NUCLEOTIDE SEQUENCE [LARGE SCALE GENOMIC DNA]</scope>
    <source>
        <strain evidence="3 4">CIP1034565</strain>
    </source>
</reference>
<dbReference type="PIRSF" id="PIRSF018072">
    <property type="entry name" value="UCP018072"/>
    <property type="match status" value="1"/>
</dbReference>
<evidence type="ECO:0000313" key="4">
    <source>
        <dbReference type="Proteomes" id="UP000230551"/>
    </source>
</evidence>
<dbReference type="NCBIfam" id="NF010244">
    <property type="entry name" value="PRK13691.1"/>
    <property type="match status" value="1"/>
</dbReference>
<dbReference type="InterPro" id="IPR039569">
    <property type="entry name" value="FAS1-like_DH_region"/>
</dbReference>
<keyword evidence="4" id="KW-1185">Reference proteome</keyword>
<evidence type="ECO:0000256" key="1">
    <source>
        <dbReference type="HAMAP-Rule" id="MF_00799"/>
    </source>
</evidence>
<dbReference type="Gene3D" id="3.10.129.10">
    <property type="entry name" value="Hotdog Thioesterase"/>
    <property type="match status" value="1"/>
</dbReference>
<dbReference type="SUPFAM" id="SSF54637">
    <property type="entry name" value="Thioesterase/thiol ester dehydrase-isomerase"/>
    <property type="match status" value="1"/>
</dbReference>
<comment type="similarity">
    <text evidence="1">Belongs to the UPF0336 family.</text>
</comment>
<comment type="caution">
    <text evidence="3">The sequence shown here is derived from an EMBL/GenBank/DDBJ whole genome shotgun (WGS) entry which is preliminary data.</text>
</comment>
<organism evidence="3 4">
    <name type="scientific">Mycolicibacterium brumae</name>
    <dbReference type="NCBI Taxonomy" id="85968"/>
    <lineage>
        <taxon>Bacteria</taxon>
        <taxon>Bacillati</taxon>
        <taxon>Actinomycetota</taxon>
        <taxon>Actinomycetes</taxon>
        <taxon>Mycobacteriales</taxon>
        <taxon>Mycobacteriaceae</taxon>
        <taxon>Mycolicibacterium</taxon>
    </lineage>
</organism>
<dbReference type="AlphaFoldDB" id="A0A2G5PGZ2"/>
<feature type="domain" description="FAS1-like dehydratase" evidence="2">
    <location>
        <begin position="13"/>
        <end position="138"/>
    </location>
</feature>
<name>A0A2G5PGZ2_9MYCO</name>
<dbReference type="EMBL" id="PDCN02000001">
    <property type="protein sequence ID" value="PIB77576.1"/>
    <property type="molecule type" value="Genomic_DNA"/>
</dbReference>